<dbReference type="AlphaFoldDB" id="I3YD84"/>
<dbReference type="OrthoDB" id="4174719at2"/>
<accession>I3YD84</accession>
<comment type="function">
    <text evidence="4">Has an important function as a repair enzyme for proteins that have been inactivated by oxidation. Catalyzes the reversible oxidation-reduction of methionine sulfoxide in proteins to methionine.</text>
</comment>
<protein>
    <recommendedName>
        <fullName evidence="4">Peptide methionine sulfoxide reductase MsrA</fullName>
        <shortName evidence="4">Protein-methionine-S-oxide reductase</shortName>
        <ecNumber evidence="4">1.8.4.11</ecNumber>
    </recommendedName>
    <alternativeName>
        <fullName evidence="4">Peptide-methionine (S)-S-oxide reductase</fullName>
        <shortName evidence="4">Peptide Met(O) reductase</shortName>
    </alternativeName>
</protein>
<dbReference type="HOGENOM" id="CLU_031040_10_0_6"/>
<sequence length="180" mass="19931">MAIETTTLGGGCFWCLEAAFQTLKGVESAVSGYAGGLAENPTYREVCGGATGHAEVVRVTFDNSVIDFGTLLEVFFTIHDPTTLNRQGADAGTQYRSVIFYHSDPQRTTAERLISEMTANQVWPEPIVTQLQPVPTFYPAEVYHHDYYRRNPSQGYCQAVISPKLAKLRKRHADLIQSPS</sequence>
<dbReference type="PANTHER" id="PTHR43774">
    <property type="entry name" value="PEPTIDE METHIONINE SULFOXIDE REDUCTASE"/>
    <property type="match status" value="1"/>
</dbReference>
<comment type="similarity">
    <text evidence="4">Belongs to the MsrA Met sulfoxide reductase family.</text>
</comment>
<feature type="domain" description="Peptide methionine sulphoxide reductase MsrA" evidence="5">
    <location>
        <begin position="6"/>
        <end position="158"/>
    </location>
</feature>
<evidence type="ECO:0000256" key="4">
    <source>
        <dbReference type="HAMAP-Rule" id="MF_01401"/>
    </source>
</evidence>
<dbReference type="Proteomes" id="UP000006062">
    <property type="component" value="Chromosome"/>
</dbReference>
<dbReference type="HAMAP" id="MF_01401">
    <property type="entry name" value="MsrA"/>
    <property type="match status" value="1"/>
</dbReference>
<evidence type="ECO:0000256" key="2">
    <source>
        <dbReference type="ARBA" id="ARBA00047806"/>
    </source>
</evidence>
<feature type="active site" evidence="4">
    <location>
        <position position="12"/>
    </location>
</feature>
<dbReference type="eggNOG" id="COG0225">
    <property type="taxonomic scope" value="Bacteria"/>
</dbReference>
<dbReference type="Pfam" id="PF01625">
    <property type="entry name" value="PMSR"/>
    <property type="match status" value="1"/>
</dbReference>
<name>I3YD84_THIV6</name>
<dbReference type="InterPro" id="IPR002569">
    <property type="entry name" value="Met_Sox_Rdtase_MsrA_dom"/>
</dbReference>
<dbReference type="Gene3D" id="3.30.1060.10">
    <property type="entry name" value="Peptide methionine sulphoxide reductase MsrA"/>
    <property type="match status" value="1"/>
</dbReference>
<dbReference type="SUPFAM" id="SSF55068">
    <property type="entry name" value="Peptide methionine sulfoxide reductase"/>
    <property type="match status" value="1"/>
</dbReference>
<proteinExistence type="inferred from homology"/>
<evidence type="ECO:0000256" key="3">
    <source>
        <dbReference type="ARBA" id="ARBA00048782"/>
    </source>
</evidence>
<evidence type="ECO:0000256" key="1">
    <source>
        <dbReference type="ARBA" id="ARBA00023002"/>
    </source>
</evidence>
<dbReference type="STRING" id="765911.Thivi_3072"/>
<comment type="catalytic activity">
    <reaction evidence="3 4">
        <text>[thioredoxin]-disulfide + L-methionine + H2O = L-methionine (S)-S-oxide + [thioredoxin]-dithiol</text>
        <dbReference type="Rhea" id="RHEA:19993"/>
        <dbReference type="Rhea" id="RHEA-COMP:10698"/>
        <dbReference type="Rhea" id="RHEA-COMP:10700"/>
        <dbReference type="ChEBI" id="CHEBI:15377"/>
        <dbReference type="ChEBI" id="CHEBI:29950"/>
        <dbReference type="ChEBI" id="CHEBI:50058"/>
        <dbReference type="ChEBI" id="CHEBI:57844"/>
        <dbReference type="ChEBI" id="CHEBI:58772"/>
        <dbReference type="EC" id="1.8.4.11"/>
    </reaction>
</comment>
<dbReference type="InterPro" id="IPR036509">
    <property type="entry name" value="Met_Sox_Rdtase_MsrA_sf"/>
</dbReference>
<dbReference type="PANTHER" id="PTHR43774:SF1">
    <property type="entry name" value="PEPTIDE METHIONINE SULFOXIDE REDUCTASE MSRA 2"/>
    <property type="match status" value="1"/>
</dbReference>
<dbReference type="GO" id="GO:0033744">
    <property type="term" value="F:L-methionine:thioredoxin-disulfide S-oxidoreductase activity"/>
    <property type="evidence" value="ECO:0007669"/>
    <property type="project" value="RHEA"/>
</dbReference>
<reference evidence="6 7" key="1">
    <citation type="submission" date="2012-06" db="EMBL/GenBank/DDBJ databases">
        <title>Complete sequence of Thiocystis violascens DSM 198.</title>
        <authorList>
            <consortium name="US DOE Joint Genome Institute"/>
            <person name="Lucas S."/>
            <person name="Han J."/>
            <person name="Lapidus A."/>
            <person name="Cheng J.-F."/>
            <person name="Goodwin L."/>
            <person name="Pitluck S."/>
            <person name="Peters L."/>
            <person name="Ovchinnikova G."/>
            <person name="Teshima H."/>
            <person name="Detter J.C."/>
            <person name="Han C."/>
            <person name="Tapia R."/>
            <person name="Land M."/>
            <person name="Hauser L."/>
            <person name="Kyrpides N."/>
            <person name="Ivanova N."/>
            <person name="Pagani I."/>
            <person name="Vogl K."/>
            <person name="Liu Z."/>
            <person name="Frigaard N.-U."/>
            <person name="Bryant D."/>
            <person name="Woyke T."/>
        </authorList>
    </citation>
    <scope>NUCLEOTIDE SEQUENCE [LARGE SCALE GENOMIC DNA]</scope>
    <source>
        <strain evidence="7">ATCC 17096 / DSM 198 / 6111</strain>
    </source>
</reference>
<evidence type="ECO:0000313" key="7">
    <source>
        <dbReference type="Proteomes" id="UP000006062"/>
    </source>
</evidence>
<comment type="catalytic activity">
    <reaction evidence="2 4">
        <text>L-methionyl-[protein] + [thioredoxin]-disulfide + H2O = L-methionyl-(S)-S-oxide-[protein] + [thioredoxin]-dithiol</text>
        <dbReference type="Rhea" id="RHEA:14217"/>
        <dbReference type="Rhea" id="RHEA-COMP:10698"/>
        <dbReference type="Rhea" id="RHEA-COMP:10700"/>
        <dbReference type="Rhea" id="RHEA-COMP:12313"/>
        <dbReference type="Rhea" id="RHEA-COMP:12315"/>
        <dbReference type="ChEBI" id="CHEBI:15377"/>
        <dbReference type="ChEBI" id="CHEBI:16044"/>
        <dbReference type="ChEBI" id="CHEBI:29950"/>
        <dbReference type="ChEBI" id="CHEBI:44120"/>
        <dbReference type="ChEBI" id="CHEBI:50058"/>
        <dbReference type="EC" id="1.8.4.11"/>
    </reaction>
</comment>
<keyword evidence="1 4" id="KW-0560">Oxidoreductase</keyword>
<dbReference type="KEGG" id="tvi:Thivi_3072"/>
<dbReference type="GO" id="GO:0008113">
    <property type="term" value="F:peptide-methionine (S)-S-oxide reductase activity"/>
    <property type="evidence" value="ECO:0007669"/>
    <property type="project" value="UniProtKB-UniRule"/>
</dbReference>
<dbReference type="EMBL" id="CP003154">
    <property type="protein sequence ID" value="AFL74952.1"/>
    <property type="molecule type" value="Genomic_DNA"/>
</dbReference>
<organism evidence="6 7">
    <name type="scientific">Thiocystis violascens (strain ATCC 17096 / DSM 198 / 6111)</name>
    <name type="common">Chromatium violascens</name>
    <dbReference type="NCBI Taxonomy" id="765911"/>
    <lineage>
        <taxon>Bacteria</taxon>
        <taxon>Pseudomonadati</taxon>
        <taxon>Pseudomonadota</taxon>
        <taxon>Gammaproteobacteria</taxon>
        <taxon>Chromatiales</taxon>
        <taxon>Chromatiaceae</taxon>
        <taxon>Thiocystis</taxon>
    </lineage>
</organism>
<gene>
    <name evidence="4" type="primary">msrA</name>
    <name evidence="6" type="ordered locus">Thivi_3072</name>
</gene>
<dbReference type="NCBIfam" id="TIGR00401">
    <property type="entry name" value="msrA"/>
    <property type="match status" value="1"/>
</dbReference>
<evidence type="ECO:0000313" key="6">
    <source>
        <dbReference type="EMBL" id="AFL74952.1"/>
    </source>
</evidence>
<dbReference type="RefSeq" id="WP_014779367.1">
    <property type="nucleotide sequence ID" value="NC_018012.1"/>
</dbReference>
<dbReference type="EC" id="1.8.4.11" evidence="4"/>
<keyword evidence="7" id="KW-1185">Reference proteome</keyword>
<evidence type="ECO:0000259" key="5">
    <source>
        <dbReference type="Pfam" id="PF01625"/>
    </source>
</evidence>